<sequence>MLYPIKFENLYYSKIWGGRDLELFRSNLPEGKIGESWDIACHKNGMGIVANGKLKGARFDELILKEGERLLGRKIKLDRFPLLVKLINARDKLSIQVHPDNIYANNVEKDWGKSEAWYVMAAAEGASLILGTKNIISGAELKSAIKQGILEKHLNKVPVNRGDVYFIKSGLVHAIGAGVIVAEIQQNSDITYRIYDYGRERELHIEKALHVINLNLKGEKSRGVTLKRKGYEKTYLCLCREFSLELYNIHTEAVEESDEGRFYIFTCVRGCGNLIYEGGVLPVFTGDSVLIPAFLGRYMLRGDMDILKSYVPDCNKVEKEILKEIKKF</sequence>
<dbReference type="Pfam" id="PF20511">
    <property type="entry name" value="PMI_typeI_cat"/>
    <property type="match status" value="1"/>
</dbReference>
<dbReference type="Pfam" id="PF21621">
    <property type="entry name" value="MPI_cupin_dom"/>
    <property type="match status" value="1"/>
</dbReference>
<dbReference type="SUPFAM" id="SSF51182">
    <property type="entry name" value="RmlC-like cupins"/>
    <property type="match status" value="1"/>
</dbReference>
<feature type="domain" description="Phosphomannose isomerase type I catalytic" evidence="7">
    <location>
        <begin position="7"/>
        <end position="105"/>
    </location>
</feature>
<dbReference type="InterPro" id="IPR014710">
    <property type="entry name" value="RmlC-like_jellyroll"/>
</dbReference>
<dbReference type="PANTHER" id="PTHR42742:SF3">
    <property type="entry name" value="FRUCTOKINASE"/>
    <property type="match status" value="1"/>
</dbReference>
<reference evidence="9 10" key="1">
    <citation type="submission" date="2016-12" db="EMBL/GenBank/DDBJ databases">
        <title>Complete genome sequence of Clostridium kluyveri JZZ isolated from the pit mud of a Chinese flavor liquor-making factory.</title>
        <authorList>
            <person name="Wang Y."/>
        </authorList>
    </citation>
    <scope>NUCLEOTIDE SEQUENCE [LARGE SCALE GENOMIC DNA]</scope>
    <source>
        <strain evidence="9 10">JZZ</strain>
    </source>
</reference>
<evidence type="ECO:0000259" key="7">
    <source>
        <dbReference type="Pfam" id="PF20511"/>
    </source>
</evidence>
<feature type="active site" evidence="6">
    <location>
        <position position="193"/>
    </location>
</feature>
<dbReference type="Gene3D" id="2.60.120.10">
    <property type="entry name" value="Jelly Rolls"/>
    <property type="match status" value="2"/>
</dbReference>
<feature type="binding site" evidence="5">
    <location>
        <position position="98"/>
    </location>
    <ligand>
        <name>Zn(2+)</name>
        <dbReference type="ChEBI" id="CHEBI:29105"/>
    </ligand>
</feature>
<evidence type="ECO:0000256" key="6">
    <source>
        <dbReference type="PIRSR" id="PIRSR036894-2"/>
    </source>
</evidence>
<organism evidence="9 10">
    <name type="scientific">Clostridium kluyveri</name>
    <dbReference type="NCBI Taxonomy" id="1534"/>
    <lineage>
        <taxon>Bacteria</taxon>
        <taxon>Bacillati</taxon>
        <taxon>Bacillota</taxon>
        <taxon>Clostridia</taxon>
        <taxon>Eubacteriales</taxon>
        <taxon>Clostridiaceae</taxon>
        <taxon>Clostridium</taxon>
    </lineage>
</organism>
<dbReference type="PANTHER" id="PTHR42742">
    <property type="entry name" value="TRANSCRIPTIONAL REPRESSOR MPRA"/>
    <property type="match status" value="1"/>
</dbReference>
<evidence type="ECO:0000256" key="3">
    <source>
        <dbReference type="ARBA" id="ARBA00029741"/>
    </source>
</evidence>
<comment type="cofactor">
    <cofactor evidence="5">
        <name>Zn(2+)</name>
        <dbReference type="ChEBI" id="CHEBI:29105"/>
    </cofactor>
    <text evidence="5">Binds 1 zinc ion per subunit.</text>
</comment>
<dbReference type="InterPro" id="IPR046457">
    <property type="entry name" value="PMI_typeI_cat"/>
</dbReference>
<dbReference type="InterPro" id="IPR049071">
    <property type="entry name" value="MPI_cupin_dom"/>
</dbReference>
<feature type="binding site" evidence="5">
    <location>
        <position position="173"/>
    </location>
    <ligand>
        <name>Zn(2+)</name>
        <dbReference type="ChEBI" id="CHEBI:29105"/>
    </ligand>
</feature>
<feature type="domain" description="Mannose-6-phosphate isomerase cupin" evidence="8">
    <location>
        <begin position="232"/>
        <end position="311"/>
    </location>
</feature>
<dbReference type="CDD" id="cd07010">
    <property type="entry name" value="cupin_PMI_type_I_N_bac"/>
    <property type="match status" value="1"/>
</dbReference>
<evidence type="ECO:0000313" key="9">
    <source>
        <dbReference type="EMBL" id="APM40725.1"/>
    </source>
</evidence>
<protein>
    <recommendedName>
        <fullName evidence="3">Phosphohexomutase</fullName>
    </recommendedName>
    <alternativeName>
        <fullName evidence="4">Phosphomannose isomerase</fullName>
    </alternativeName>
</protein>
<dbReference type="OrthoDB" id="9808275at2"/>
<dbReference type="InterPro" id="IPR014628">
    <property type="entry name" value="Man6P_isomerase_Firm_short"/>
</dbReference>
<evidence type="ECO:0000256" key="1">
    <source>
        <dbReference type="ARBA" id="ARBA00022723"/>
    </source>
</evidence>
<evidence type="ECO:0000256" key="2">
    <source>
        <dbReference type="ARBA" id="ARBA00022833"/>
    </source>
</evidence>
<dbReference type="RefSeq" id="WP_073540288.1">
    <property type="nucleotide sequence ID" value="NZ_CP018335.1"/>
</dbReference>
<proteinExistence type="predicted"/>
<feature type="binding site" evidence="5">
    <location>
        <position position="115"/>
    </location>
    <ligand>
        <name>Zn(2+)</name>
        <dbReference type="ChEBI" id="CHEBI:29105"/>
    </ligand>
</feature>
<evidence type="ECO:0000313" key="10">
    <source>
        <dbReference type="Proteomes" id="UP000184604"/>
    </source>
</evidence>
<dbReference type="GO" id="GO:0005975">
    <property type="term" value="P:carbohydrate metabolic process"/>
    <property type="evidence" value="ECO:0007669"/>
    <property type="project" value="InterPro"/>
</dbReference>
<keyword evidence="2 5" id="KW-0862">Zinc</keyword>
<evidence type="ECO:0000259" key="8">
    <source>
        <dbReference type="Pfam" id="PF21621"/>
    </source>
</evidence>
<dbReference type="GO" id="GO:0008270">
    <property type="term" value="F:zinc ion binding"/>
    <property type="evidence" value="ECO:0007669"/>
    <property type="project" value="InterPro"/>
</dbReference>
<accession>A0A1L5FCI5</accession>
<dbReference type="PIRSF" id="PIRSF036894">
    <property type="entry name" value="PMI_Firm_short"/>
    <property type="match status" value="1"/>
</dbReference>
<dbReference type="AlphaFoldDB" id="A0A1L5FCI5"/>
<dbReference type="GO" id="GO:0004476">
    <property type="term" value="F:mannose-6-phosphate isomerase activity"/>
    <property type="evidence" value="ECO:0007669"/>
    <property type="project" value="InterPro"/>
</dbReference>
<dbReference type="InterPro" id="IPR011051">
    <property type="entry name" value="RmlC_Cupin_sf"/>
</dbReference>
<evidence type="ECO:0000256" key="5">
    <source>
        <dbReference type="PIRSR" id="PIRSR036894-1"/>
    </source>
</evidence>
<dbReference type="EMBL" id="CP018335">
    <property type="protein sequence ID" value="APM40725.1"/>
    <property type="molecule type" value="Genomic_DNA"/>
</dbReference>
<dbReference type="Proteomes" id="UP000184604">
    <property type="component" value="Chromosome"/>
</dbReference>
<name>A0A1L5FCI5_CLOKL</name>
<keyword evidence="1 5" id="KW-0479">Metal-binding</keyword>
<keyword evidence="9" id="KW-0413">Isomerase</keyword>
<evidence type="ECO:0000256" key="4">
    <source>
        <dbReference type="ARBA" id="ARBA00030762"/>
    </source>
</evidence>
<dbReference type="InterPro" id="IPR051804">
    <property type="entry name" value="Carb_Metab_Reg_Kinase/Isom"/>
</dbReference>
<gene>
    <name evidence="9" type="ORF">BS101_19370</name>
</gene>